<dbReference type="AlphaFoldDB" id="A0A0H5CYA0"/>
<evidence type="ECO:0000313" key="1">
    <source>
        <dbReference type="EMBL" id="CRL09764.1"/>
    </source>
</evidence>
<dbReference type="SUPFAM" id="SSF69279">
    <property type="entry name" value="Phage tail proteins"/>
    <property type="match status" value="1"/>
</dbReference>
<gene>
    <name evidence="1" type="ORF">NIT7321_00598</name>
</gene>
<dbReference type="Proteomes" id="UP000043764">
    <property type="component" value="Unassembled WGS sequence"/>
</dbReference>
<reference evidence="2" key="1">
    <citation type="submission" date="2015-05" db="EMBL/GenBank/DDBJ databases">
        <authorList>
            <person name="Rodrigo-Torres Lidia"/>
            <person name="Arahal R.David."/>
        </authorList>
    </citation>
    <scope>NUCLEOTIDE SEQUENCE [LARGE SCALE GENOMIC DNA]</scope>
    <source>
        <strain evidence="2">CECT 7321</strain>
    </source>
</reference>
<protein>
    <submittedName>
        <fullName evidence="1">Tail protein</fullName>
    </submittedName>
</protein>
<dbReference type="RefSeq" id="WP_243445055.1">
    <property type="nucleotide sequence ID" value="NZ_CVRL01000006.1"/>
</dbReference>
<dbReference type="Gene3D" id="3.55.50.10">
    <property type="entry name" value="Baseplate protein-like domains"/>
    <property type="match status" value="1"/>
</dbReference>
<organism evidence="1 2">
    <name type="scientific">Phaeobacter italicus</name>
    <dbReference type="NCBI Taxonomy" id="481446"/>
    <lineage>
        <taxon>Bacteria</taxon>
        <taxon>Pseudomonadati</taxon>
        <taxon>Pseudomonadota</taxon>
        <taxon>Alphaproteobacteria</taxon>
        <taxon>Rhodobacterales</taxon>
        <taxon>Roseobacteraceae</taxon>
        <taxon>Phaeobacter</taxon>
    </lineage>
</organism>
<sequence>MTTHPVLLVTVDGVPVSGVFFDRLIELSISDREGVQADTLEMSFDDSPPHFASPRRGAVVRVSVRMGLRGAADLGAFIVDKVENECLPFVIRVRAHSADFRAEMKTQKSRHWDGATVKDIVTEIAKEHDLEPQIADAVAGHKYDWIGQQDESDLNFLERLARRHDALFTIKAGRLLWLERGAGKTAAGDDIPEAVIGRQDVLIGTCRVSDSDVERFKTVKCYWQDKAGAKRREVVVTADKEANGERVLSDPFSSEAEARRAAEAAAKEIQRGQIRTSCTVLGNPSLMAGQPMQYSGIRPGIDGRVFILETVELTYSKSAGLRSSIEGRLKV</sequence>
<evidence type="ECO:0000313" key="2">
    <source>
        <dbReference type="Proteomes" id="UP000043764"/>
    </source>
</evidence>
<dbReference type="EMBL" id="CVRL01000006">
    <property type="protein sequence ID" value="CRL09764.1"/>
    <property type="molecule type" value="Genomic_DNA"/>
</dbReference>
<proteinExistence type="predicted"/>
<dbReference type="Pfam" id="PF05954">
    <property type="entry name" value="Phage_GPD"/>
    <property type="match status" value="1"/>
</dbReference>
<name>A0A0H5CYA0_9RHOB</name>
<keyword evidence="2" id="KW-1185">Reference proteome</keyword>
<accession>A0A0H5CYA0</accession>